<dbReference type="Pfam" id="PF22939">
    <property type="entry name" value="WHD_GPIID"/>
    <property type="match status" value="1"/>
</dbReference>
<dbReference type="InterPro" id="IPR036770">
    <property type="entry name" value="Ankyrin_rpt-contain_sf"/>
</dbReference>
<dbReference type="SUPFAM" id="SSF52540">
    <property type="entry name" value="P-loop containing nucleoside triphosphate hydrolases"/>
    <property type="match status" value="1"/>
</dbReference>
<keyword evidence="2" id="KW-0040">ANK repeat</keyword>
<organism evidence="7 8">
    <name type="scientific">Diaporthe australafricana</name>
    <dbReference type="NCBI Taxonomy" id="127596"/>
    <lineage>
        <taxon>Eukaryota</taxon>
        <taxon>Fungi</taxon>
        <taxon>Dikarya</taxon>
        <taxon>Ascomycota</taxon>
        <taxon>Pezizomycotina</taxon>
        <taxon>Sordariomycetes</taxon>
        <taxon>Sordariomycetidae</taxon>
        <taxon>Diaporthales</taxon>
        <taxon>Diaporthaceae</taxon>
        <taxon>Diaporthe</taxon>
    </lineage>
</organism>
<gene>
    <name evidence="7" type="ORF">Daus18300_011886</name>
</gene>
<feature type="region of interest" description="Disordered" evidence="3">
    <location>
        <begin position="1"/>
        <end position="25"/>
    </location>
</feature>
<dbReference type="PANTHER" id="PTHR10039">
    <property type="entry name" value="AMELOGENIN"/>
    <property type="match status" value="1"/>
</dbReference>
<accession>A0ABR3W4T6</accession>
<feature type="domain" description="GPI inositol-deacylase winged helix" evidence="5">
    <location>
        <begin position="605"/>
        <end position="677"/>
    </location>
</feature>
<evidence type="ECO:0000259" key="5">
    <source>
        <dbReference type="Pfam" id="PF22939"/>
    </source>
</evidence>
<dbReference type="SUPFAM" id="SSF48403">
    <property type="entry name" value="Ankyrin repeat"/>
    <property type="match status" value="1"/>
</dbReference>
<feature type="domain" description="Nephrocystin 3-like N-terminal" evidence="6">
    <location>
        <begin position="329"/>
        <end position="482"/>
    </location>
</feature>
<evidence type="ECO:0000313" key="8">
    <source>
        <dbReference type="Proteomes" id="UP001583177"/>
    </source>
</evidence>
<evidence type="ECO:0000256" key="1">
    <source>
        <dbReference type="ARBA" id="ARBA00022737"/>
    </source>
</evidence>
<evidence type="ECO:0000256" key="3">
    <source>
        <dbReference type="SAM" id="MobiDB-lite"/>
    </source>
</evidence>
<dbReference type="Pfam" id="PF17100">
    <property type="entry name" value="NACHT_N"/>
    <property type="match status" value="1"/>
</dbReference>
<keyword evidence="1" id="KW-0677">Repeat</keyword>
<dbReference type="Gene3D" id="3.40.50.300">
    <property type="entry name" value="P-loop containing nucleotide triphosphate hydrolases"/>
    <property type="match status" value="1"/>
</dbReference>
<evidence type="ECO:0000259" key="6">
    <source>
        <dbReference type="Pfam" id="PF24883"/>
    </source>
</evidence>
<dbReference type="Pfam" id="PF00023">
    <property type="entry name" value="Ank"/>
    <property type="match status" value="1"/>
</dbReference>
<feature type="repeat" description="ANK" evidence="2">
    <location>
        <begin position="821"/>
        <end position="853"/>
    </location>
</feature>
<dbReference type="InterPro" id="IPR027417">
    <property type="entry name" value="P-loop_NTPase"/>
</dbReference>
<reference evidence="7 8" key="1">
    <citation type="journal article" date="2024" name="IMA Fungus">
        <title>IMA Genome - F19 : A genome assembly and annotation guide to empower mycologists, including annotated draft genome sequences of Ceratocystis pirilliformis, Diaporthe australafricana, Fusarium ophioides, Paecilomyces lecythidis, and Sporothrix stenoceras.</title>
        <authorList>
            <person name="Aylward J."/>
            <person name="Wilson A.M."/>
            <person name="Visagie C.M."/>
            <person name="Spraker J."/>
            <person name="Barnes I."/>
            <person name="Buitendag C."/>
            <person name="Ceriani C."/>
            <person name="Del Mar Angel L."/>
            <person name="du Plessis D."/>
            <person name="Fuchs T."/>
            <person name="Gasser K."/>
            <person name="Kramer D."/>
            <person name="Li W."/>
            <person name="Munsamy K."/>
            <person name="Piso A."/>
            <person name="Price J.L."/>
            <person name="Sonnekus B."/>
            <person name="Thomas C."/>
            <person name="van der Nest A."/>
            <person name="van Dijk A."/>
            <person name="van Heerden A."/>
            <person name="van Vuuren N."/>
            <person name="Yilmaz N."/>
            <person name="Duong T.A."/>
            <person name="van der Merwe N.A."/>
            <person name="Wingfield M.J."/>
            <person name="Wingfield B.D."/>
        </authorList>
    </citation>
    <scope>NUCLEOTIDE SEQUENCE [LARGE SCALE GENOMIC DNA]</scope>
    <source>
        <strain evidence="7 8">CMW 18300</strain>
    </source>
</reference>
<evidence type="ECO:0000313" key="7">
    <source>
        <dbReference type="EMBL" id="KAL1853147.1"/>
    </source>
</evidence>
<evidence type="ECO:0000256" key="2">
    <source>
        <dbReference type="PROSITE-ProRule" id="PRU00023"/>
    </source>
</evidence>
<dbReference type="Gene3D" id="1.25.40.20">
    <property type="entry name" value="Ankyrin repeat-containing domain"/>
    <property type="match status" value="1"/>
</dbReference>
<evidence type="ECO:0000259" key="4">
    <source>
        <dbReference type="Pfam" id="PF17100"/>
    </source>
</evidence>
<dbReference type="SMART" id="SM00248">
    <property type="entry name" value="ANK"/>
    <property type="match status" value="5"/>
</dbReference>
<sequence length="1001" mass="111201">MVDITNEHAPPSSTEQDRTTDSQADLPIVKVSSPEAAAATVGSGHTVVASFGDERSALWKQAYDELRKDQPSLIEEYEMVLKEQAGVPQDGTMQNQMDTIAKAQQIKCKNKQWSFQWFGQPQSVRDTIERILNLTSRSASLISIGMTYAPPYVSVPWSAVTALIPLMMNDFQEHKGCIAGLEVVAKLTFSYQIAEQTFLGSTDTKDRYRSSVMDLYKKILEYEALAMQYFGRSTLHRLGKNAAGSTTWANMPNELSNIDKETRRSIIFLGQLTLTQVLERQEKAISSLIQSAMAKKDEVMQVARWVSAISVELDHRDVRAKLGAQHHSSGGWFLDDPRVRAWKQWDWDESGQCLWLRGSVGTGKSSLVSILIQDIISSADSLVAFFYCSKKSDKTISVDGNVVDQGVLRRFELDSRGLLAGVGLTAEDCVQMLDDIFSGDQHQKFTVVVDALDECLDYDSLLEALQRAASTNKNVRIFFSSRLQVKVQDYFEHNVCVDVDENNIEDIKRYLDIEIPRRRAGSGMTDGQAQRLVDTLVAKASGMFMWVKLQVNLFLNEIKSRRTRLESDVEPKLLSLESSEAIGEELLHATYMQVYEAAIGIQEDRRKEIVTTALRWVLCAFRTLTLRELAYATSVRPDGTVADNIQEGLLMEFCSNFLIEDAVGNVRLAHLSVRHYLEGRTPPDFDAAVTHLQAALTCLYFANSPKYHEIGSSSADTFQYGNVVLTRSFHKYVQVNWGRHCRAAKESTEMNALMDQFALESSLQQRATAGSEPDGFNVGMRLQSDTSRKWIALLWPQCLGAVDFIEQFIARGGDLTVRNELGNTLLHEAVRFRVPEVMSLLMNSGAPVNARDGLGNTPLHLTALHRFEPGTQLLLQARADKNARNSKGETPLHIAISLAVQDVIDILLSANADGVARDHFGDTPIHRAAAVGDSIVTESLLGMDFSPDGKNQGGKTALSLAIELHYARVATVLVNHGALVTVDDLAALRKFGLDEMAEMPV</sequence>
<comment type="caution">
    <text evidence="7">The sequence shown here is derived from an EMBL/GenBank/DDBJ whole genome shotgun (WGS) entry which is preliminary data.</text>
</comment>
<dbReference type="Proteomes" id="UP001583177">
    <property type="component" value="Unassembled WGS sequence"/>
</dbReference>
<proteinExistence type="predicted"/>
<feature type="domain" description="NWD NACHT-NTPase N-terminal" evidence="4">
    <location>
        <begin position="57"/>
        <end position="257"/>
    </location>
</feature>
<dbReference type="InterPro" id="IPR056884">
    <property type="entry name" value="NPHP3-like_N"/>
</dbReference>
<dbReference type="PROSITE" id="PS50088">
    <property type="entry name" value="ANK_REPEAT"/>
    <property type="match status" value="3"/>
</dbReference>
<dbReference type="Pfam" id="PF24883">
    <property type="entry name" value="NPHP3_N"/>
    <property type="match status" value="1"/>
</dbReference>
<dbReference type="Pfam" id="PF12796">
    <property type="entry name" value="Ank_2"/>
    <property type="match status" value="1"/>
</dbReference>
<dbReference type="PROSITE" id="PS50297">
    <property type="entry name" value="ANK_REP_REGION"/>
    <property type="match status" value="2"/>
</dbReference>
<dbReference type="InterPro" id="IPR054471">
    <property type="entry name" value="GPIID_WHD"/>
</dbReference>
<feature type="repeat" description="ANK" evidence="2">
    <location>
        <begin position="854"/>
        <end position="886"/>
    </location>
</feature>
<keyword evidence="8" id="KW-1185">Reference proteome</keyword>
<dbReference type="InterPro" id="IPR031359">
    <property type="entry name" value="NACHT_N"/>
</dbReference>
<feature type="repeat" description="ANK" evidence="2">
    <location>
        <begin position="887"/>
        <end position="919"/>
    </location>
</feature>
<dbReference type="InterPro" id="IPR002110">
    <property type="entry name" value="Ankyrin_rpt"/>
</dbReference>
<name>A0ABR3W4T6_9PEZI</name>
<evidence type="ECO:0008006" key="9">
    <source>
        <dbReference type="Google" id="ProtNLM"/>
    </source>
</evidence>
<dbReference type="PANTHER" id="PTHR10039:SF15">
    <property type="entry name" value="NACHT DOMAIN-CONTAINING PROTEIN"/>
    <property type="match status" value="1"/>
</dbReference>
<protein>
    <recommendedName>
        <fullName evidence="9">NWD NACHT-NTPase N-terminal domain-containing protein</fullName>
    </recommendedName>
</protein>
<dbReference type="EMBL" id="JAWRVE010000152">
    <property type="protein sequence ID" value="KAL1853147.1"/>
    <property type="molecule type" value="Genomic_DNA"/>
</dbReference>